<proteinExistence type="predicted"/>
<reference evidence="1 2" key="1">
    <citation type="journal article" date="2022" name="Genome Biol. Evol.">
        <title>The Spruce Budworm Genome: Reconstructing the Evolutionary History of Antifreeze Proteins.</title>
        <authorList>
            <person name="Beliveau C."/>
            <person name="Gagne P."/>
            <person name="Picq S."/>
            <person name="Vernygora O."/>
            <person name="Keeling C.I."/>
            <person name="Pinkney K."/>
            <person name="Doucet D."/>
            <person name="Wen F."/>
            <person name="Johnston J.S."/>
            <person name="Maaroufi H."/>
            <person name="Boyle B."/>
            <person name="Laroche J."/>
            <person name="Dewar K."/>
            <person name="Juretic N."/>
            <person name="Blackburn G."/>
            <person name="Nisole A."/>
            <person name="Brunet B."/>
            <person name="Brandao M."/>
            <person name="Lumley L."/>
            <person name="Duan J."/>
            <person name="Quan G."/>
            <person name="Lucarotti C.J."/>
            <person name="Roe A.D."/>
            <person name="Sperling F.A.H."/>
            <person name="Levesque R.C."/>
            <person name="Cusson M."/>
        </authorList>
    </citation>
    <scope>NUCLEOTIDE SEQUENCE [LARGE SCALE GENOMIC DNA]</scope>
    <source>
        <strain evidence="1">Glfc:IPQL:Cfum</strain>
    </source>
</reference>
<evidence type="ECO:0000313" key="1">
    <source>
        <dbReference type="EMBL" id="KAI8440184.1"/>
    </source>
</evidence>
<protein>
    <submittedName>
        <fullName evidence="1">Uncharacterized protein</fullName>
    </submittedName>
</protein>
<evidence type="ECO:0000313" key="2">
    <source>
        <dbReference type="Proteomes" id="UP001064048"/>
    </source>
</evidence>
<dbReference type="Proteomes" id="UP001064048">
    <property type="component" value="Chromosome 2"/>
</dbReference>
<keyword evidence="2" id="KW-1185">Reference proteome</keyword>
<comment type="caution">
    <text evidence="1">The sequence shown here is derived from an EMBL/GenBank/DDBJ whole genome shotgun (WGS) entry which is preliminary data.</text>
</comment>
<organism evidence="1 2">
    <name type="scientific">Choristoneura fumiferana</name>
    <name type="common">Spruce budworm moth</name>
    <name type="synonym">Archips fumiferana</name>
    <dbReference type="NCBI Taxonomy" id="7141"/>
    <lineage>
        <taxon>Eukaryota</taxon>
        <taxon>Metazoa</taxon>
        <taxon>Ecdysozoa</taxon>
        <taxon>Arthropoda</taxon>
        <taxon>Hexapoda</taxon>
        <taxon>Insecta</taxon>
        <taxon>Pterygota</taxon>
        <taxon>Neoptera</taxon>
        <taxon>Endopterygota</taxon>
        <taxon>Lepidoptera</taxon>
        <taxon>Glossata</taxon>
        <taxon>Ditrysia</taxon>
        <taxon>Tortricoidea</taxon>
        <taxon>Tortricidae</taxon>
        <taxon>Tortricinae</taxon>
        <taxon>Choristoneura</taxon>
    </lineage>
</organism>
<dbReference type="EMBL" id="CM046102">
    <property type="protein sequence ID" value="KAI8440184.1"/>
    <property type="molecule type" value="Genomic_DNA"/>
</dbReference>
<accession>A0ACC0KV14</accession>
<name>A0ACC0KV14_CHOFU</name>
<sequence>MYAASTASTTSGSRATAGDRRVRVLRLLRPRRASPAFGFSLRGGREYATGFFVSKVEFNSEAHLQGLKVGDQLVSVNGYRVDDAVHGELVHYLASQSRLKLKVRLLKCGASCQKHFEGEHYSLAQKENFKKSKAHESLSWQFRAERASLGSDVSSSPTLCHDTERMADMRLSILVPPRAKLGCGICKGPEWKPVYSCSSFARMDCARSGGAAGGPDTAISAMKASGRLELVIREGAGTELVSPESSGYNSSASSAAGERSPAPVPHVPLHRQRPCGDGWQAWRRRLQTVLISNRENDKKTIVVEVHHTSTAPCGKSHCNYPPPMKKDMNFDSNSISSSTTLSSAIAEEIQKRKLNKKKSNPESSLPLSLVKKASLPITVDDGKKKQHDALMDEFKKVHRKMFAGQDPNDTPKTENNLGADSLDRQQTFPIRKTEAVQSESTTNGHTSQKREASDSPPPPPPPFKLKSVKDDKAEMDSLESYKLKNPTNLQPKPPSNYFVRAPNGTATMKKHLRPVSVTIGEYAGGGNSRREPTKLDFLNGDKPDGPLPAMEDEPITNRLQSELALTLSRSNLRKKTDAIDRQQTFPIRKTEAVQSESTTNGHTSQKREASDSPPPPPPPMPATNGHQNGEHKKVDIPKPIPKALNIDLVNTLNHRNGSLARTPTPDYNNKTDFKTQFKLKSVKDDKAEMDSLESYKLKNPTNLQPKPPSNYFVRAPNGTATMKKHLRPVSVTIGEYAGGGNSRREPTKLDFLNGDKPDGPLPAMEDEPITNRLQSELALTLSRSNLRKKTDAIGNRIGPDSHITNNNEDDWSIDKNFHARYGNNLLPLPPSITIPKVSKAKH</sequence>
<gene>
    <name evidence="1" type="ORF">MSG28_001574</name>
</gene>